<protein>
    <submittedName>
        <fullName evidence="3">Alpha/beta hydrolase</fullName>
    </submittedName>
</protein>
<dbReference type="PANTHER" id="PTHR37017:SF11">
    <property type="entry name" value="ESTERASE_LIPASE_THIOESTERASE DOMAIN-CONTAINING PROTEIN"/>
    <property type="match status" value="1"/>
</dbReference>
<feature type="signal peptide" evidence="1">
    <location>
        <begin position="1"/>
        <end position="26"/>
    </location>
</feature>
<evidence type="ECO:0000259" key="2">
    <source>
        <dbReference type="Pfam" id="PF12697"/>
    </source>
</evidence>
<dbReference type="PANTHER" id="PTHR37017">
    <property type="entry name" value="AB HYDROLASE-1 DOMAIN-CONTAINING PROTEIN-RELATED"/>
    <property type="match status" value="1"/>
</dbReference>
<proteinExistence type="predicted"/>
<gene>
    <name evidence="3" type="ORF">GEU84_016050</name>
</gene>
<organism evidence="3 4">
    <name type="scientific">Fertoeibacter niger</name>
    <dbReference type="NCBI Taxonomy" id="2656921"/>
    <lineage>
        <taxon>Bacteria</taxon>
        <taxon>Pseudomonadati</taxon>
        <taxon>Pseudomonadota</taxon>
        <taxon>Alphaproteobacteria</taxon>
        <taxon>Rhodobacterales</taxon>
        <taxon>Paracoccaceae</taxon>
        <taxon>Fertoeibacter</taxon>
    </lineage>
</organism>
<feature type="chain" id="PRO_5036466159" evidence="1">
    <location>
        <begin position="27"/>
        <end position="264"/>
    </location>
</feature>
<dbReference type="SUPFAM" id="SSF53474">
    <property type="entry name" value="alpha/beta-Hydrolases"/>
    <property type="match status" value="1"/>
</dbReference>
<dbReference type="InterPro" id="IPR052897">
    <property type="entry name" value="Sec-Metab_Biosynth_Hydrolase"/>
</dbReference>
<comment type="caution">
    <text evidence="3">The sequence shown here is derived from an EMBL/GenBank/DDBJ whole genome shotgun (WGS) entry which is preliminary data.</text>
</comment>
<dbReference type="Gene3D" id="3.40.50.1820">
    <property type="entry name" value="alpha/beta hydrolase"/>
    <property type="match status" value="1"/>
</dbReference>
<sequence length="264" mass="27689">MSSKIKTLIAAAATAGALATGSLAIAQESIPADQAIRNVVLVHGAFADASGWRGVYDRLTARGYRVTLVQNPLTSLADDVAATKRALDRMDGPAILVGHSWGGTVITEAGIHPSVAGLVYVSALSPDAGETTGQQYDGFTTPPEFVLDIGKDGYGFVEPSRFQEGFAHDVSDADAAFMRDAQVPVNMAVFGTVLENAAWRSKPSWAVIATEDKAFDQAMLQHMATRIGAKVTEVSASHAVFMTQPDVVANVIDEAARSAKVAGN</sequence>
<dbReference type="RefSeq" id="WP_152827952.1">
    <property type="nucleotide sequence ID" value="NZ_WHUT02000010.1"/>
</dbReference>
<feature type="domain" description="AB hydrolase-1" evidence="2">
    <location>
        <begin position="39"/>
        <end position="250"/>
    </location>
</feature>
<keyword evidence="4" id="KW-1185">Reference proteome</keyword>
<evidence type="ECO:0000256" key="1">
    <source>
        <dbReference type="SAM" id="SignalP"/>
    </source>
</evidence>
<dbReference type="Pfam" id="PF12697">
    <property type="entry name" value="Abhydrolase_6"/>
    <property type="match status" value="1"/>
</dbReference>
<keyword evidence="1" id="KW-0732">Signal</keyword>
<dbReference type="InterPro" id="IPR029058">
    <property type="entry name" value="AB_hydrolase_fold"/>
</dbReference>
<evidence type="ECO:0000313" key="4">
    <source>
        <dbReference type="Proteomes" id="UP000484076"/>
    </source>
</evidence>
<dbReference type="InterPro" id="IPR000073">
    <property type="entry name" value="AB_hydrolase_1"/>
</dbReference>
<dbReference type="Proteomes" id="UP000484076">
    <property type="component" value="Unassembled WGS sequence"/>
</dbReference>
<name>A0A8X8H2H9_9RHOB</name>
<accession>A0A8X8H2H9</accession>
<dbReference type="EMBL" id="WHUT02000010">
    <property type="protein sequence ID" value="NUB45910.1"/>
    <property type="molecule type" value="Genomic_DNA"/>
</dbReference>
<evidence type="ECO:0000313" key="3">
    <source>
        <dbReference type="EMBL" id="NUB45910.1"/>
    </source>
</evidence>
<dbReference type="GO" id="GO:0016787">
    <property type="term" value="F:hydrolase activity"/>
    <property type="evidence" value="ECO:0007669"/>
    <property type="project" value="UniProtKB-KW"/>
</dbReference>
<keyword evidence="3" id="KW-0378">Hydrolase</keyword>
<reference evidence="3" key="1">
    <citation type="submission" date="2020-05" db="EMBL/GenBank/DDBJ databases">
        <title>Fertoebacter nigrum gen. nov., sp. nov., a new member of the family Rhodobacteraceae.</title>
        <authorList>
            <person name="Szuroczki S."/>
            <person name="Abbaszade G."/>
            <person name="Buni D."/>
            <person name="Schumann P."/>
            <person name="Toth E."/>
        </authorList>
    </citation>
    <scope>NUCLEOTIDE SEQUENCE</scope>
    <source>
        <strain evidence="3">RG-N-1a</strain>
    </source>
</reference>
<dbReference type="AlphaFoldDB" id="A0A8X8H2H9"/>